<accession>A0ABU6Z9Y4</accession>
<comment type="caution">
    <text evidence="5">The sequence shown here is derived from an EMBL/GenBank/DDBJ whole genome shotgun (WGS) entry which is preliminary data.</text>
</comment>
<dbReference type="Pfam" id="PF00394">
    <property type="entry name" value="Cu-oxidase"/>
    <property type="match status" value="1"/>
</dbReference>
<dbReference type="EMBL" id="JASCZI010271943">
    <property type="protein sequence ID" value="MED6218073.1"/>
    <property type="molecule type" value="Genomic_DNA"/>
</dbReference>
<evidence type="ECO:0008006" key="7">
    <source>
        <dbReference type="Google" id="ProtNLM"/>
    </source>
</evidence>
<dbReference type="InterPro" id="IPR045087">
    <property type="entry name" value="Cu-oxidase_fam"/>
</dbReference>
<dbReference type="InterPro" id="IPR001117">
    <property type="entry name" value="Cu-oxidase_2nd"/>
</dbReference>
<keyword evidence="6" id="KW-1185">Reference proteome</keyword>
<evidence type="ECO:0000313" key="5">
    <source>
        <dbReference type="EMBL" id="MED6218073.1"/>
    </source>
</evidence>
<dbReference type="PANTHER" id="PTHR11709:SF312">
    <property type="entry name" value="LACCASE"/>
    <property type="match status" value="1"/>
</dbReference>
<dbReference type="PANTHER" id="PTHR11709">
    <property type="entry name" value="MULTI-COPPER OXIDASE"/>
    <property type="match status" value="1"/>
</dbReference>
<gene>
    <name evidence="5" type="ORF">PIB30_023608</name>
</gene>
<name>A0ABU6Z9Y4_9FABA</name>
<sequence length="360" mass="40139">MLRMINAALNNHLFFKIASHKFTVVAIDAAYTNPFFTDTIVIAPGQTVDAIFTANQPISSYYMAASPYSTGVPTIDNTTTRGILIYQSDTSSSSSLFPLMPTLPPINDTETAFTFYTNLTSLVGGPHWVPVPLNVDEHMFITVGLSLQRCDPATCPGPLNQRFSLSMNNESFVIPKGRGFSMLEAFFRKVSGVYTADFPNCPPVMFNFTDQSFNNSFDTRLLFAPKSTKAKRLRFNSTVEIVFQNTALIGVQSHPMHIHGFSFHVLALGFGNFDPHREWKLFNLINPQILTVTIAHCLSTSVSFAGLHLRSHYVRSHSLTLTVNEDFCYCFDAYKVISVSAAARASCLHRCYFVKIFESL</sequence>
<proteinExistence type="inferred from homology"/>
<evidence type="ECO:0000313" key="6">
    <source>
        <dbReference type="Proteomes" id="UP001341840"/>
    </source>
</evidence>
<evidence type="ECO:0000259" key="3">
    <source>
        <dbReference type="Pfam" id="PF00394"/>
    </source>
</evidence>
<evidence type="ECO:0000259" key="4">
    <source>
        <dbReference type="Pfam" id="PF07731"/>
    </source>
</evidence>
<protein>
    <recommendedName>
        <fullName evidence="7">Laccase</fullName>
    </recommendedName>
</protein>
<dbReference type="Gene3D" id="2.60.40.420">
    <property type="entry name" value="Cupredoxins - blue copper proteins"/>
    <property type="match status" value="2"/>
</dbReference>
<evidence type="ECO:0000256" key="2">
    <source>
        <dbReference type="ARBA" id="ARBA00023180"/>
    </source>
</evidence>
<dbReference type="SUPFAM" id="SSF49503">
    <property type="entry name" value="Cupredoxins"/>
    <property type="match status" value="2"/>
</dbReference>
<feature type="domain" description="Plastocyanin-like" evidence="3">
    <location>
        <begin position="2"/>
        <end position="87"/>
    </location>
</feature>
<dbReference type="Proteomes" id="UP001341840">
    <property type="component" value="Unassembled WGS sequence"/>
</dbReference>
<feature type="domain" description="Plastocyanin-like" evidence="4">
    <location>
        <begin position="198"/>
        <end position="290"/>
    </location>
</feature>
<evidence type="ECO:0000256" key="1">
    <source>
        <dbReference type="ARBA" id="ARBA00010609"/>
    </source>
</evidence>
<comment type="similarity">
    <text evidence="1">Belongs to the multicopper oxidase family.</text>
</comment>
<organism evidence="5 6">
    <name type="scientific">Stylosanthes scabra</name>
    <dbReference type="NCBI Taxonomy" id="79078"/>
    <lineage>
        <taxon>Eukaryota</taxon>
        <taxon>Viridiplantae</taxon>
        <taxon>Streptophyta</taxon>
        <taxon>Embryophyta</taxon>
        <taxon>Tracheophyta</taxon>
        <taxon>Spermatophyta</taxon>
        <taxon>Magnoliopsida</taxon>
        <taxon>eudicotyledons</taxon>
        <taxon>Gunneridae</taxon>
        <taxon>Pentapetalae</taxon>
        <taxon>rosids</taxon>
        <taxon>fabids</taxon>
        <taxon>Fabales</taxon>
        <taxon>Fabaceae</taxon>
        <taxon>Papilionoideae</taxon>
        <taxon>50 kb inversion clade</taxon>
        <taxon>dalbergioids sensu lato</taxon>
        <taxon>Dalbergieae</taxon>
        <taxon>Pterocarpus clade</taxon>
        <taxon>Stylosanthes</taxon>
    </lineage>
</organism>
<dbReference type="Pfam" id="PF07731">
    <property type="entry name" value="Cu-oxidase_2"/>
    <property type="match status" value="1"/>
</dbReference>
<dbReference type="InterPro" id="IPR008972">
    <property type="entry name" value="Cupredoxin"/>
</dbReference>
<reference evidence="5 6" key="1">
    <citation type="journal article" date="2023" name="Plants (Basel)">
        <title>Bridging the Gap: Combining Genomics and Transcriptomics Approaches to Understand Stylosanthes scabra, an Orphan Legume from the Brazilian Caatinga.</title>
        <authorList>
            <person name="Ferreira-Neto J.R.C."/>
            <person name="da Silva M.D."/>
            <person name="Binneck E."/>
            <person name="de Melo N.F."/>
            <person name="da Silva R.H."/>
            <person name="de Melo A.L.T.M."/>
            <person name="Pandolfi V."/>
            <person name="Bustamante F.O."/>
            <person name="Brasileiro-Vidal A.C."/>
            <person name="Benko-Iseppon A.M."/>
        </authorList>
    </citation>
    <scope>NUCLEOTIDE SEQUENCE [LARGE SCALE GENOMIC DNA]</scope>
    <source>
        <tissue evidence="5">Leaves</tissue>
    </source>
</reference>
<keyword evidence="2" id="KW-0325">Glycoprotein</keyword>
<dbReference type="InterPro" id="IPR011706">
    <property type="entry name" value="Cu-oxidase_C"/>
</dbReference>